<feature type="compositionally biased region" description="Low complexity" evidence="1">
    <location>
        <begin position="46"/>
        <end position="58"/>
    </location>
</feature>
<evidence type="ECO:0000313" key="3">
    <source>
        <dbReference type="Proteomes" id="UP001054889"/>
    </source>
</evidence>
<gene>
    <name evidence="2" type="primary">ga16695</name>
    <name evidence="2" type="ORF">PR202_ga16695</name>
</gene>
<dbReference type="AlphaFoldDB" id="A0AAV5CM45"/>
<reference evidence="2" key="2">
    <citation type="submission" date="2021-12" db="EMBL/GenBank/DDBJ databases">
        <title>Resequencing data analysis of finger millet.</title>
        <authorList>
            <person name="Hatakeyama M."/>
            <person name="Aluri S."/>
            <person name="Balachadran M.T."/>
            <person name="Sivarajan S.R."/>
            <person name="Poveda L."/>
            <person name="Shimizu-Inatsugi R."/>
            <person name="Schlapbach R."/>
            <person name="Sreeman S.M."/>
            <person name="Shimizu K.K."/>
        </authorList>
    </citation>
    <scope>NUCLEOTIDE SEQUENCE</scope>
</reference>
<reference evidence="2" key="1">
    <citation type="journal article" date="2018" name="DNA Res.">
        <title>Multiple hybrid de novo genome assembly of finger millet, an orphan allotetraploid crop.</title>
        <authorList>
            <person name="Hatakeyama M."/>
            <person name="Aluri S."/>
            <person name="Balachadran M.T."/>
            <person name="Sivarajan S.R."/>
            <person name="Patrignani A."/>
            <person name="Gruter S."/>
            <person name="Poveda L."/>
            <person name="Shimizu-Inatsugi R."/>
            <person name="Baeten J."/>
            <person name="Francoijs K.J."/>
            <person name="Nataraja K.N."/>
            <person name="Reddy Y.A.N."/>
            <person name="Phadnis S."/>
            <person name="Ravikumar R.L."/>
            <person name="Schlapbach R."/>
            <person name="Sreeman S.M."/>
            <person name="Shimizu K.K."/>
        </authorList>
    </citation>
    <scope>NUCLEOTIDE SEQUENCE</scope>
</reference>
<name>A0AAV5CM45_ELECO</name>
<dbReference type="EMBL" id="BQKI01000007">
    <property type="protein sequence ID" value="GJM99578.1"/>
    <property type="molecule type" value="Genomic_DNA"/>
</dbReference>
<feature type="compositionally biased region" description="Low complexity" evidence="1">
    <location>
        <begin position="18"/>
        <end position="32"/>
    </location>
</feature>
<comment type="caution">
    <text evidence="2">The sequence shown here is derived from an EMBL/GenBank/DDBJ whole genome shotgun (WGS) entry which is preliminary data.</text>
</comment>
<evidence type="ECO:0000256" key="1">
    <source>
        <dbReference type="SAM" id="MobiDB-lite"/>
    </source>
</evidence>
<dbReference type="Proteomes" id="UP001054889">
    <property type="component" value="Unassembled WGS sequence"/>
</dbReference>
<accession>A0AAV5CM45</accession>
<proteinExistence type="predicted"/>
<sequence length="93" mass="10176">MNCAPPPPPTPANHQSCTSHMTSTTAPSASTTVRLPRKFHLTRRASTTFFPSTLTHTSPPSPRPRHGSRHATVTSCSDPSSRNRHRVVWTTCC</sequence>
<organism evidence="2 3">
    <name type="scientific">Eleusine coracana subsp. coracana</name>
    <dbReference type="NCBI Taxonomy" id="191504"/>
    <lineage>
        <taxon>Eukaryota</taxon>
        <taxon>Viridiplantae</taxon>
        <taxon>Streptophyta</taxon>
        <taxon>Embryophyta</taxon>
        <taxon>Tracheophyta</taxon>
        <taxon>Spermatophyta</taxon>
        <taxon>Magnoliopsida</taxon>
        <taxon>Liliopsida</taxon>
        <taxon>Poales</taxon>
        <taxon>Poaceae</taxon>
        <taxon>PACMAD clade</taxon>
        <taxon>Chloridoideae</taxon>
        <taxon>Cynodonteae</taxon>
        <taxon>Eleusininae</taxon>
        <taxon>Eleusine</taxon>
    </lineage>
</organism>
<evidence type="ECO:0000313" key="2">
    <source>
        <dbReference type="EMBL" id="GJM99578.1"/>
    </source>
</evidence>
<feature type="compositionally biased region" description="Pro residues" evidence="1">
    <location>
        <begin position="1"/>
        <end position="11"/>
    </location>
</feature>
<feature type="compositionally biased region" description="Polar residues" evidence="1">
    <location>
        <begin position="71"/>
        <end position="80"/>
    </location>
</feature>
<feature type="region of interest" description="Disordered" evidence="1">
    <location>
        <begin position="1"/>
        <end position="83"/>
    </location>
</feature>
<keyword evidence="3" id="KW-1185">Reference proteome</keyword>
<protein>
    <submittedName>
        <fullName evidence="2">Uncharacterized protein</fullName>
    </submittedName>
</protein>